<reference evidence="1 2" key="1">
    <citation type="journal article" date="2017" name="Antonie Van Leeuwenhoek">
        <title>Phylogenomic resolution of the bacterial genus Pantoea and its relationship with Erwinia and Tatumella.</title>
        <authorList>
            <person name="Palmer M."/>
            <person name="Steenkamp E.T."/>
            <person name="Coetzee M.P."/>
            <person name="Chan W.Y."/>
            <person name="van Zyl E."/>
            <person name="De Maayer P."/>
            <person name="Coutinho T.A."/>
            <person name="Blom J."/>
            <person name="Smits T.H."/>
            <person name="Duffy B."/>
            <person name="Venter S.N."/>
        </authorList>
    </citation>
    <scope>NUCLEOTIDE SEQUENCE [LARGE SCALE GENOMIC DNA]</scope>
    <source>
        <strain evidence="1 2">LMG 26277</strain>
    </source>
</reference>
<dbReference type="OrthoDB" id="6542004at2"/>
<proteinExistence type="predicted"/>
<accession>A0A1X1D442</accession>
<keyword evidence="2" id="KW-1185">Reference proteome</keyword>
<evidence type="ECO:0000313" key="1">
    <source>
        <dbReference type="EMBL" id="ORM71445.1"/>
    </source>
</evidence>
<name>A0A1X1D442_9GAMM</name>
<gene>
    <name evidence="1" type="ORF">HA48_15800</name>
</gene>
<dbReference type="Proteomes" id="UP000193104">
    <property type="component" value="Unassembled WGS sequence"/>
</dbReference>
<organism evidence="1 2">
    <name type="scientific">Pantoea wallisii</name>
    <dbReference type="NCBI Taxonomy" id="1076551"/>
    <lineage>
        <taxon>Bacteria</taxon>
        <taxon>Pseudomonadati</taxon>
        <taxon>Pseudomonadota</taxon>
        <taxon>Gammaproteobacteria</taxon>
        <taxon>Enterobacterales</taxon>
        <taxon>Erwiniaceae</taxon>
        <taxon>Pantoea</taxon>
    </lineage>
</organism>
<protein>
    <recommendedName>
        <fullName evidence="3">Fumarase D</fullName>
    </recommendedName>
</protein>
<dbReference type="EMBL" id="MLFS01000048">
    <property type="protein sequence ID" value="ORM71445.1"/>
    <property type="molecule type" value="Genomic_DNA"/>
</dbReference>
<evidence type="ECO:0008006" key="3">
    <source>
        <dbReference type="Google" id="ProtNLM"/>
    </source>
</evidence>
<comment type="caution">
    <text evidence="1">The sequence shown here is derived from an EMBL/GenBank/DDBJ whole genome shotgun (WGS) entry which is preliminary data.</text>
</comment>
<sequence length="66" mass="7432">MRDENRPTPDLYALIGIAVAGFVREDRAFEAHDVTLTLHDMKSGTHDKELQLLCDAAIRLLADLMH</sequence>
<dbReference type="AlphaFoldDB" id="A0A1X1D442"/>
<dbReference type="RefSeq" id="WP_128602223.1">
    <property type="nucleotide sequence ID" value="NZ_MLFS01000048.1"/>
</dbReference>
<evidence type="ECO:0000313" key="2">
    <source>
        <dbReference type="Proteomes" id="UP000193104"/>
    </source>
</evidence>